<dbReference type="RefSeq" id="XP_041408354.1">
    <property type="nucleotide sequence ID" value="XM_041552420.1"/>
</dbReference>
<gene>
    <name evidence="4" type="ORF">KABA2_10S00770</name>
</gene>
<dbReference type="GeneID" id="64859590"/>
<accession>A0A8H2VJI2</accession>
<dbReference type="SMART" id="SM00950">
    <property type="entry name" value="Piwi"/>
    <property type="match status" value="1"/>
</dbReference>
<feature type="domain" description="PAZ" evidence="2">
    <location>
        <begin position="524"/>
        <end position="644"/>
    </location>
</feature>
<dbReference type="InterPro" id="IPR036397">
    <property type="entry name" value="RNaseH_sf"/>
</dbReference>
<organism evidence="4 5">
    <name type="scientific">Maudiozyma barnettii</name>
    <dbReference type="NCBI Taxonomy" id="61262"/>
    <lineage>
        <taxon>Eukaryota</taxon>
        <taxon>Fungi</taxon>
        <taxon>Dikarya</taxon>
        <taxon>Ascomycota</taxon>
        <taxon>Saccharomycotina</taxon>
        <taxon>Saccharomycetes</taxon>
        <taxon>Saccharomycetales</taxon>
        <taxon>Saccharomycetaceae</taxon>
        <taxon>Maudiozyma</taxon>
    </lineage>
</organism>
<dbReference type="GO" id="GO:0003723">
    <property type="term" value="F:RNA binding"/>
    <property type="evidence" value="ECO:0007669"/>
    <property type="project" value="InterPro"/>
</dbReference>
<feature type="domain" description="Piwi" evidence="3">
    <location>
        <begin position="876"/>
        <end position="1197"/>
    </location>
</feature>
<dbReference type="PANTHER" id="PTHR22891">
    <property type="entry name" value="EUKARYOTIC TRANSLATION INITIATION FACTOR 2C"/>
    <property type="match status" value="1"/>
</dbReference>
<reference evidence="4 5" key="1">
    <citation type="submission" date="2020-05" db="EMBL/GenBank/DDBJ databases">
        <authorList>
            <person name="Casaregola S."/>
            <person name="Devillers H."/>
            <person name="Grondin C."/>
        </authorList>
    </citation>
    <scope>NUCLEOTIDE SEQUENCE [LARGE SCALE GENOMIC DNA]</scope>
    <source>
        <strain evidence="4 5">CLIB 1767</strain>
    </source>
</reference>
<dbReference type="InterPro" id="IPR003100">
    <property type="entry name" value="PAZ_dom"/>
</dbReference>
<dbReference type="OrthoDB" id="10252740at2759"/>
<dbReference type="InterPro" id="IPR012337">
    <property type="entry name" value="RNaseH-like_sf"/>
</dbReference>
<evidence type="ECO:0000259" key="3">
    <source>
        <dbReference type="PROSITE" id="PS50822"/>
    </source>
</evidence>
<dbReference type="SUPFAM" id="SSF101690">
    <property type="entry name" value="PAZ domain"/>
    <property type="match status" value="1"/>
</dbReference>
<dbReference type="Gene3D" id="3.30.420.10">
    <property type="entry name" value="Ribonuclease H-like superfamily/Ribonuclease H"/>
    <property type="match status" value="1"/>
</dbReference>
<dbReference type="PROSITE" id="PS50821">
    <property type="entry name" value="PAZ"/>
    <property type="match status" value="1"/>
</dbReference>
<feature type="compositionally biased region" description="Gly residues" evidence="1">
    <location>
        <begin position="822"/>
        <end position="833"/>
    </location>
</feature>
<proteinExistence type="predicted"/>
<protein>
    <recommendedName>
        <fullName evidence="6">Piwi domain-containing protein</fullName>
    </recommendedName>
</protein>
<dbReference type="Gene3D" id="3.40.50.2300">
    <property type="match status" value="1"/>
</dbReference>
<comment type="caution">
    <text evidence="4">The sequence shown here is derived from an EMBL/GenBank/DDBJ whole genome shotgun (WGS) entry which is preliminary data.</text>
</comment>
<feature type="region of interest" description="Disordered" evidence="1">
    <location>
        <begin position="1"/>
        <end position="185"/>
    </location>
</feature>
<dbReference type="SUPFAM" id="SSF53098">
    <property type="entry name" value="Ribonuclease H-like"/>
    <property type="match status" value="1"/>
</dbReference>
<dbReference type="PROSITE" id="PS50822">
    <property type="entry name" value="PIWI"/>
    <property type="match status" value="1"/>
</dbReference>
<sequence length="1238" mass="138208">MSESNNEPKVTQVTDDSTNIKSKEKSSKKSSKTTSSEDSEKKKKKKSKKPKSSNEEGSTDSGLATPDAKGEDKPKKTKSKKKSKKDDSTTAVEGETKEKKKKSKSKKDTTKSSSSDNTPATLEEGETKPKKSKAKKEKKTKESSVDPTTPVPEEKPKKTKTKQERKKTNAPAASNGAVNSPEEIPEAINNIEIPRETFDESHNAPTGGKQIEVKDGLKLHGRVDYGTKGTKVDVLTNHILLARGDDVTNSQQAETDPWWKSAFIYAYHIDFITPVAPESKGPRKPPPPAPLSKPKKFELIDALFHEDETLFKYKDRIAFNGEETLYSHVPLEEFTLFKGCWDVSNKQKNKIKIAPSQSDVYNLTELTSQIILKFVSKVNLSDIYKGTLNRDPEFQEAKMSAPEKTVLLSLLGVKFLQTKDPIFQLQGNKFFIFNKHAITTPFQMGAYLMHGFTVSLRYTYGAVLLNIVNVCLPFYKHTKYLPNDAKFNENSKTKYSLLDWIIECYIQDKESRGQKFTGKVTSNDINFFIDKNRDIKELLKGLKVNRPYINYSVDADGKSKEPSKMIKPKGIVGFVRETANSLKFRAFPSAINNTAPKDDEKEIMINTNSYFEKKYKIKLQYPDVKLVSLGGRNVVPAECLSIIPGQKLKGQVRDEVAVINFTALRPVDKFKAITNLALPSIRDALTTEEERAKAPHDTSYSFLRVPSRVIDAPVVQFKSSTVEYTDKPFGAKAVNGKNRNEETKGNWDLIGHKFINSPEKTVNLRAVFVNDSDRTPPVSVMEELKKSLTKFAKDVESVGVKFDVSADPILINDFGAPQKKFVGGGSRGGGRGGRGGRGRGRGGRGGFGGRGEAIFELSPGEEALDHLLQKVPENTYIVYVLNRGSNSDVYNRLKYLSDLKYGVINSCVVWNKFKKNSTQYNVNVVMKMNLKMEGINHSLSKEDATLLIDEITGLPFMILGADVTHYPEEDQNSIAALVASFDDKFAQFPGDYLLQNEPGEEMIAGIGSLLRDRLVLYQKHNNGKLPPKILFYRDGVSEGQFTHLVNIEVKNLKEAVKKVGTSLNKGAPYNPPMTVLAVVKRNHIRFMPLQQNALNEKGDVAAVQTMGNVMAGTVVDRGVTSSAHFDFFLQSQQALEGTGVPCHYWCIYDENQYSSDYLQQVTHSLCYIFGRSSTSIKVASPVYYADLLCDRSAQFFKANFALANFEFSKVRKNKDDVIPGAKLLPPVSNKVKDIMYYI</sequence>
<dbReference type="InterPro" id="IPR003165">
    <property type="entry name" value="Piwi"/>
</dbReference>
<evidence type="ECO:0000256" key="1">
    <source>
        <dbReference type="SAM" id="MobiDB-lite"/>
    </source>
</evidence>
<feature type="compositionally biased region" description="Basic residues" evidence="1">
    <location>
        <begin position="42"/>
        <end position="51"/>
    </location>
</feature>
<evidence type="ECO:0000313" key="4">
    <source>
        <dbReference type="EMBL" id="CAB4256510.1"/>
    </source>
</evidence>
<dbReference type="CDD" id="cd02846">
    <property type="entry name" value="PAZ_argonaute_like"/>
    <property type="match status" value="1"/>
</dbReference>
<dbReference type="EMBL" id="CAEFZW010000010">
    <property type="protein sequence ID" value="CAB4256510.1"/>
    <property type="molecule type" value="Genomic_DNA"/>
</dbReference>
<dbReference type="InterPro" id="IPR036085">
    <property type="entry name" value="PAZ_dom_sf"/>
</dbReference>
<dbReference type="Pfam" id="PF18236">
    <property type="entry name" value="AGO_N"/>
    <property type="match status" value="1"/>
</dbReference>
<evidence type="ECO:0000259" key="2">
    <source>
        <dbReference type="PROSITE" id="PS50821"/>
    </source>
</evidence>
<evidence type="ECO:0008006" key="6">
    <source>
        <dbReference type="Google" id="ProtNLM"/>
    </source>
</evidence>
<dbReference type="InterPro" id="IPR040937">
    <property type="entry name" value="Ago_N_1"/>
</dbReference>
<evidence type="ECO:0000313" key="5">
    <source>
        <dbReference type="Proteomes" id="UP000644660"/>
    </source>
</evidence>
<name>A0A8H2VJI2_9SACH</name>
<dbReference type="Pfam" id="PF02171">
    <property type="entry name" value="Piwi"/>
    <property type="match status" value="1"/>
</dbReference>
<dbReference type="InterPro" id="IPR040588">
    <property type="entry name" value="AGO_N"/>
</dbReference>
<dbReference type="AlphaFoldDB" id="A0A8H2VJI2"/>
<dbReference type="Gene3D" id="2.170.260.10">
    <property type="entry name" value="paz domain"/>
    <property type="match status" value="1"/>
</dbReference>
<dbReference type="Pfam" id="PF18351">
    <property type="entry name" value="Ago_N_1"/>
    <property type="match status" value="1"/>
</dbReference>
<feature type="compositionally biased region" description="Polar residues" evidence="1">
    <location>
        <begin position="1"/>
        <end position="20"/>
    </location>
</feature>
<dbReference type="Proteomes" id="UP000644660">
    <property type="component" value="Unassembled WGS sequence"/>
</dbReference>
<feature type="region of interest" description="Disordered" evidence="1">
    <location>
        <begin position="821"/>
        <end position="846"/>
    </location>
</feature>
<keyword evidence="5" id="KW-1185">Reference proteome</keyword>
<feature type="compositionally biased region" description="Basic and acidic residues" evidence="1">
    <location>
        <begin position="84"/>
        <end position="98"/>
    </location>
</feature>